<gene>
    <name evidence="1" type="ORF">SPHINGO8BC_51213</name>
</gene>
<protein>
    <submittedName>
        <fullName evidence="1">Uncharacterized protein</fullName>
    </submittedName>
</protein>
<sequence>MRYAKTPVNDGKRDLRDQMFVCPGKPVHEDRGYSNVDQFRPDLVEQILKRGTFVQ</sequence>
<dbReference type="EMBL" id="CABWMV010000024">
    <property type="protein sequence ID" value="VXC96739.1"/>
    <property type="molecule type" value="Genomic_DNA"/>
</dbReference>
<dbReference type="AlphaFoldDB" id="A0A654CUN9"/>
<organism evidence="1 2">
    <name type="scientific">Sphingobacterium multivorum</name>
    <dbReference type="NCBI Taxonomy" id="28454"/>
    <lineage>
        <taxon>Bacteria</taxon>
        <taxon>Pseudomonadati</taxon>
        <taxon>Bacteroidota</taxon>
        <taxon>Sphingobacteriia</taxon>
        <taxon>Sphingobacteriales</taxon>
        <taxon>Sphingobacteriaceae</taxon>
        <taxon>Sphingobacterium</taxon>
    </lineage>
</organism>
<evidence type="ECO:0000313" key="2">
    <source>
        <dbReference type="Proteomes" id="UP000432350"/>
    </source>
</evidence>
<proteinExistence type="predicted"/>
<reference evidence="1 2" key="1">
    <citation type="submission" date="2019-10" db="EMBL/GenBank/DDBJ databases">
        <authorList>
            <person name="Karimi E."/>
        </authorList>
    </citation>
    <scope>NUCLEOTIDE SEQUENCE [LARGE SCALE GENOMIC DNA]</scope>
    <source>
        <strain evidence="1">Sphingobacterium sp. 8BC</strain>
    </source>
</reference>
<name>A0A654CUN9_SPHMU</name>
<evidence type="ECO:0000313" key="1">
    <source>
        <dbReference type="EMBL" id="VXC96739.1"/>
    </source>
</evidence>
<dbReference type="Proteomes" id="UP000432350">
    <property type="component" value="Unassembled WGS sequence"/>
</dbReference>
<accession>A0A654CUN9</accession>